<dbReference type="SUPFAM" id="SSF46785">
    <property type="entry name" value="Winged helix' DNA-binding domain"/>
    <property type="match status" value="1"/>
</dbReference>
<evidence type="ECO:0000256" key="2">
    <source>
        <dbReference type="ARBA" id="ARBA00023015"/>
    </source>
</evidence>
<evidence type="ECO:0000256" key="1">
    <source>
        <dbReference type="ARBA" id="ARBA00009437"/>
    </source>
</evidence>
<dbReference type="EMBL" id="JACHJT010000001">
    <property type="protein sequence ID" value="MBB4932994.1"/>
    <property type="molecule type" value="Genomic_DNA"/>
</dbReference>
<dbReference type="InterPro" id="IPR036390">
    <property type="entry name" value="WH_DNA-bd_sf"/>
</dbReference>
<keyword evidence="2" id="KW-0805">Transcription regulation</keyword>
<dbReference type="Gene3D" id="1.10.10.10">
    <property type="entry name" value="Winged helix-like DNA-binding domain superfamily/Winged helix DNA-binding domain"/>
    <property type="match status" value="1"/>
</dbReference>
<keyword evidence="4" id="KW-0804">Transcription</keyword>
<gene>
    <name evidence="6" type="ORF">F4561_003814</name>
</gene>
<name>A0A7W7RJ88_9ACTN</name>
<dbReference type="AlphaFoldDB" id="A0A7W7RJ88"/>
<organism evidence="6 7">
    <name type="scientific">Lipingzhangella halophila</name>
    <dbReference type="NCBI Taxonomy" id="1783352"/>
    <lineage>
        <taxon>Bacteria</taxon>
        <taxon>Bacillati</taxon>
        <taxon>Actinomycetota</taxon>
        <taxon>Actinomycetes</taxon>
        <taxon>Streptosporangiales</taxon>
        <taxon>Nocardiopsidaceae</taxon>
        <taxon>Lipingzhangella</taxon>
    </lineage>
</organism>
<reference evidence="6 7" key="1">
    <citation type="submission" date="2020-08" db="EMBL/GenBank/DDBJ databases">
        <title>Sequencing the genomes of 1000 actinobacteria strains.</title>
        <authorList>
            <person name="Klenk H.-P."/>
        </authorList>
    </citation>
    <scope>NUCLEOTIDE SEQUENCE [LARGE SCALE GENOMIC DNA]</scope>
    <source>
        <strain evidence="6 7">DSM 102030</strain>
    </source>
</reference>
<evidence type="ECO:0000313" key="6">
    <source>
        <dbReference type="EMBL" id="MBB4932994.1"/>
    </source>
</evidence>
<dbReference type="Gene3D" id="3.40.190.290">
    <property type="match status" value="1"/>
</dbReference>
<dbReference type="Proteomes" id="UP000523007">
    <property type="component" value="Unassembled WGS sequence"/>
</dbReference>
<evidence type="ECO:0000256" key="4">
    <source>
        <dbReference type="ARBA" id="ARBA00023163"/>
    </source>
</evidence>
<evidence type="ECO:0000313" key="7">
    <source>
        <dbReference type="Proteomes" id="UP000523007"/>
    </source>
</evidence>
<dbReference type="PROSITE" id="PS50931">
    <property type="entry name" value="HTH_LYSR"/>
    <property type="match status" value="1"/>
</dbReference>
<protein>
    <submittedName>
        <fullName evidence="6">DNA-binding transcriptional LysR family regulator</fullName>
    </submittedName>
</protein>
<evidence type="ECO:0000259" key="5">
    <source>
        <dbReference type="PROSITE" id="PS50931"/>
    </source>
</evidence>
<dbReference type="InterPro" id="IPR000847">
    <property type="entry name" value="LysR_HTH_N"/>
</dbReference>
<dbReference type="CDD" id="cd05466">
    <property type="entry name" value="PBP2_LTTR_substrate"/>
    <property type="match status" value="1"/>
</dbReference>
<dbReference type="SUPFAM" id="SSF53850">
    <property type="entry name" value="Periplasmic binding protein-like II"/>
    <property type="match status" value="1"/>
</dbReference>
<feature type="domain" description="HTH lysR-type" evidence="5">
    <location>
        <begin position="11"/>
        <end position="68"/>
    </location>
</feature>
<dbReference type="GO" id="GO:0003677">
    <property type="term" value="F:DNA binding"/>
    <property type="evidence" value="ECO:0007669"/>
    <property type="project" value="UniProtKB-KW"/>
</dbReference>
<dbReference type="FunFam" id="1.10.10.10:FF:000001">
    <property type="entry name" value="LysR family transcriptional regulator"/>
    <property type="match status" value="1"/>
</dbReference>
<sequence length="307" mass="33366">MDPTMVDWMVMDARQLEYFLAIVDHKGFSRAASSLHVAQPSLSQAIQTLERDLGVSLFHRVGRRVVPTEAGHALVAPARQVLRDLETTRATVESIKGLRSGRVDIAAMPSQAVEPLTTMITRFTEHYPGIAVTVHAVFTVQESIDAVRDGRCELALAGSKDELSAPGVQARMVEEQKFILVAPPGHTFAGVDRVTWAELSGQRVIAAPTGSRMRQIVDQIQAEGVDLPIAVEVAHRESILPLVVNGAGVAVLTEAWTRTARKGGAQVLDLDPPRWIRISLLNRQAPLTPAARAFRSIALSAAHNTHR</sequence>
<dbReference type="Pfam" id="PF00126">
    <property type="entry name" value="HTH_1"/>
    <property type="match status" value="1"/>
</dbReference>
<dbReference type="InterPro" id="IPR005119">
    <property type="entry name" value="LysR_subst-bd"/>
</dbReference>
<dbReference type="PANTHER" id="PTHR30419">
    <property type="entry name" value="HTH-TYPE TRANSCRIPTIONAL REGULATOR YBHD"/>
    <property type="match status" value="1"/>
</dbReference>
<dbReference type="Pfam" id="PF03466">
    <property type="entry name" value="LysR_substrate"/>
    <property type="match status" value="1"/>
</dbReference>
<dbReference type="InterPro" id="IPR036388">
    <property type="entry name" value="WH-like_DNA-bd_sf"/>
</dbReference>
<proteinExistence type="inferred from homology"/>
<dbReference type="GO" id="GO:0003700">
    <property type="term" value="F:DNA-binding transcription factor activity"/>
    <property type="evidence" value="ECO:0007669"/>
    <property type="project" value="InterPro"/>
</dbReference>
<comment type="similarity">
    <text evidence="1">Belongs to the LysR transcriptional regulatory family.</text>
</comment>
<comment type="caution">
    <text evidence="6">The sequence shown here is derived from an EMBL/GenBank/DDBJ whole genome shotgun (WGS) entry which is preliminary data.</text>
</comment>
<dbReference type="PRINTS" id="PR00039">
    <property type="entry name" value="HTHLYSR"/>
</dbReference>
<keyword evidence="3 6" id="KW-0238">DNA-binding</keyword>
<evidence type="ECO:0000256" key="3">
    <source>
        <dbReference type="ARBA" id="ARBA00023125"/>
    </source>
</evidence>
<keyword evidence="7" id="KW-1185">Reference proteome</keyword>
<dbReference type="GO" id="GO:0005829">
    <property type="term" value="C:cytosol"/>
    <property type="evidence" value="ECO:0007669"/>
    <property type="project" value="TreeGrafter"/>
</dbReference>
<dbReference type="InterPro" id="IPR050950">
    <property type="entry name" value="HTH-type_LysR_regulators"/>
</dbReference>
<accession>A0A7W7RJ88</accession>
<dbReference type="RefSeq" id="WP_246437229.1">
    <property type="nucleotide sequence ID" value="NZ_JACHJT010000001.1"/>
</dbReference>